<reference evidence="3 4" key="1">
    <citation type="journal article" date="2016" name="PLoS Pathog.">
        <title>Biosynthesis of antibiotic leucinostatins in bio-control fungus Purpureocillium lilacinum and their inhibition on phytophthora revealed by genome mining.</title>
        <authorList>
            <person name="Wang G."/>
            <person name="Liu Z."/>
            <person name="Lin R."/>
            <person name="Li E."/>
            <person name="Mao Z."/>
            <person name="Ling J."/>
            <person name="Yang Y."/>
            <person name="Yin W.B."/>
            <person name="Xie B."/>
        </authorList>
    </citation>
    <scope>NUCLEOTIDE SEQUENCE [LARGE SCALE GENOMIC DNA]</scope>
    <source>
        <strain evidence="3">170</strain>
    </source>
</reference>
<dbReference type="PANTHER" id="PTHR46910">
    <property type="entry name" value="TRANSCRIPTION FACTOR PDR1"/>
    <property type="match status" value="1"/>
</dbReference>
<keyword evidence="1" id="KW-0539">Nucleus</keyword>
<comment type="caution">
    <text evidence="3">The sequence shown here is derived from an EMBL/GenBank/DDBJ whole genome shotgun (WGS) entry which is preliminary data.</text>
</comment>
<sequence length="519" mass="58356">MASRISQLPSTESTGPSQIVDEVRSLRAIIRNKQTGDAQPQKALSGVADNYSRQLPVRVVIKLLEVLKSPFRLLFFMHPIEGPQYLESLAQRIYFPVAPISIGELTVFYGLLYNHIREVIEVDKVSDMSLPELRRYQDVCFEAFQAGVQSSELYAVPTHANTLALTIAILDAQFTGNLALQWNLTSAAARHCITLAYHREATVQKMSAEMAKQCRRLFWHVYVSSQSMVLPLGKAPMIHDYDVDLNPMVATSDSASAAWTAAFDLMRAFFSLQASVYQRLYSPWATNLCSESRVRTVQELSADLEQWFGRWLSVDHSRAHHSELFHVLFIPVHVAYYSLLALIHRAATSSSSIEEVSSECFTFARKGLQTHLSLYPQVAAIGTGAVQLYAIWVFVRSSFTPYIVTFVHCISQTDKNDLDTLREVLGTLDEIATVANHCQRQVEVCKALYRTAHAFIHSNQNAAQQAQAHHERTINLPLQHYDTDLFDWDLLQSDIDSWVADGMNRSAVTLGIQLDGSTQ</sequence>
<dbReference type="STRING" id="1380566.A0A179F322"/>
<dbReference type="RefSeq" id="XP_018137789.1">
    <property type="nucleotide sequence ID" value="XM_018292460.1"/>
</dbReference>
<feature type="domain" description="Xylanolytic transcriptional activator regulatory" evidence="2">
    <location>
        <begin position="181"/>
        <end position="254"/>
    </location>
</feature>
<dbReference type="PANTHER" id="PTHR46910:SF5">
    <property type="entry name" value="ZN(II)2CYS6 TRANSCRIPTION FACTOR (EUROFUNG)"/>
    <property type="match status" value="1"/>
</dbReference>
<dbReference type="GO" id="GO:0008270">
    <property type="term" value="F:zinc ion binding"/>
    <property type="evidence" value="ECO:0007669"/>
    <property type="project" value="InterPro"/>
</dbReference>
<dbReference type="GeneID" id="28856454"/>
<dbReference type="GO" id="GO:0051213">
    <property type="term" value="F:dioxygenase activity"/>
    <property type="evidence" value="ECO:0007669"/>
    <property type="project" value="UniProtKB-KW"/>
</dbReference>
<evidence type="ECO:0000256" key="1">
    <source>
        <dbReference type="ARBA" id="ARBA00023242"/>
    </source>
</evidence>
<dbReference type="EMBL" id="LSBJ02000004">
    <property type="protein sequence ID" value="OAQ59828.1"/>
    <property type="molecule type" value="Genomic_DNA"/>
</dbReference>
<dbReference type="InterPro" id="IPR050987">
    <property type="entry name" value="AtrR-like"/>
</dbReference>
<dbReference type="GO" id="GO:0003700">
    <property type="term" value="F:DNA-binding transcription factor activity"/>
    <property type="evidence" value="ECO:0007669"/>
    <property type="project" value="InterPro"/>
</dbReference>
<gene>
    <name evidence="3" type="ORF">VFPPC_14692</name>
</gene>
<organism evidence="3 4">
    <name type="scientific">Pochonia chlamydosporia 170</name>
    <dbReference type="NCBI Taxonomy" id="1380566"/>
    <lineage>
        <taxon>Eukaryota</taxon>
        <taxon>Fungi</taxon>
        <taxon>Dikarya</taxon>
        <taxon>Ascomycota</taxon>
        <taxon>Pezizomycotina</taxon>
        <taxon>Sordariomycetes</taxon>
        <taxon>Hypocreomycetidae</taxon>
        <taxon>Hypocreales</taxon>
        <taxon>Clavicipitaceae</taxon>
        <taxon>Pochonia</taxon>
    </lineage>
</organism>
<dbReference type="SMART" id="SM00906">
    <property type="entry name" value="Fungal_trans"/>
    <property type="match status" value="1"/>
</dbReference>
<keyword evidence="4" id="KW-1185">Reference proteome</keyword>
<dbReference type="Proteomes" id="UP000078397">
    <property type="component" value="Unassembled WGS sequence"/>
</dbReference>
<dbReference type="InterPro" id="IPR007219">
    <property type="entry name" value="XnlR_reg_dom"/>
</dbReference>
<dbReference type="CDD" id="cd12148">
    <property type="entry name" value="fungal_TF_MHR"/>
    <property type="match status" value="1"/>
</dbReference>
<dbReference type="OrthoDB" id="103819at2759"/>
<evidence type="ECO:0000313" key="3">
    <source>
        <dbReference type="EMBL" id="OAQ59828.1"/>
    </source>
</evidence>
<dbReference type="Pfam" id="PF04082">
    <property type="entry name" value="Fungal_trans"/>
    <property type="match status" value="1"/>
</dbReference>
<evidence type="ECO:0000313" key="4">
    <source>
        <dbReference type="Proteomes" id="UP000078397"/>
    </source>
</evidence>
<dbReference type="AlphaFoldDB" id="A0A179F322"/>
<dbReference type="KEGG" id="pchm:VFPPC_14692"/>
<accession>A0A179F322</accession>
<dbReference type="GO" id="GO:0006351">
    <property type="term" value="P:DNA-templated transcription"/>
    <property type="evidence" value="ECO:0007669"/>
    <property type="project" value="InterPro"/>
</dbReference>
<name>A0A179F322_METCM</name>
<evidence type="ECO:0000259" key="2">
    <source>
        <dbReference type="SMART" id="SM00906"/>
    </source>
</evidence>
<proteinExistence type="predicted"/>
<dbReference type="GO" id="GO:0003677">
    <property type="term" value="F:DNA binding"/>
    <property type="evidence" value="ECO:0007669"/>
    <property type="project" value="InterPro"/>
</dbReference>
<protein>
    <submittedName>
        <fullName evidence="3">Naphthalene 1,2-dioxygenase subunit alpha</fullName>
    </submittedName>
</protein>